<comment type="caution">
    <text evidence="1">The sequence shown here is derived from an EMBL/GenBank/DDBJ whole genome shotgun (WGS) entry which is preliminary data.</text>
</comment>
<evidence type="ECO:0000313" key="2">
    <source>
        <dbReference type="Proteomes" id="UP000627292"/>
    </source>
</evidence>
<gene>
    <name evidence="1" type="ORF">GCM10011379_28470</name>
</gene>
<dbReference type="RefSeq" id="WP_188953341.1">
    <property type="nucleotide sequence ID" value="NZ_BMIB01000003.1"/>
</dbReference>
<name>A0A917J1Q6_9BACT</name>
<dbReference type="AlphaFoldDB" id="A0A917J1Q6"/>
<dbReference type="Proteomes" id="UP000627292">
    <property type="component" value="Unassembled WGS sequence"/>
</dbReference>
<sequence>MMRKKQHIFRLSITILILLFIITSAFAQLPTGYRLVKGESPIGRDDFYTNGRIKIFHDVIQEFGDGGAANWIKSVYQGFTIIKTKDGLVVGIGNQNGTNMYMVFKGHTYYTATSKDDSNEFSEISKYILRKVRELGTSFLE</sequence>
<organism evidence="1 2">
    <name type="scientific">Filimonas zeae</name>
    <dbReference type="NCBI Taxonomy" id="1737353"/>
    <lineage>
        <taxon>Bacteria</taxon>
        <taxon>Pseudomonadati</taxon>
        <taxon>Bacteroidota</taxon>
        <taxon>Chitinophagia</taxon>
        <taxon>Chitinophagales</taxon>
        <taxon>Chitinophagaceae</taxon>
        <taxon>Filimonas</taxon>
    </lineage>
</organism>
<proteinExistence type="predicted"/>
<reference evidence="1" key="2">
    <citation type="submission" date="2020-09" db="EMBL/GenBank/DDBJ databases">
        <authorList>
            <person name="Sun Q."/>
            <person name="Zhou Y."/>
        </authorList>
    </citation>
    <scope>NUCLEOTIDE SEQUENCE</scope>
    <source>
        <strain evidence="1">CGMCC 1.15290</strain>
    </source>
</reference>
<evidence type="ECO:0000313" key="1">
    <source>
        <dbReference type="EMBL" id="GGH70320.1"/>
    </source>
</evidence>
<reference evidence="1" key="1">
    <citation type="journal article" date="2014" name="Int. J. Syst. Evol. Microbiol.">
        <title>Complete genome sequence of Corynebacterium casei LMG S-19264T (=DSM 44701T), isolated from a smear-ripened cheese.</title>
        <authorList>
            <consortium name="US DOE Joint Genome Institute (JGI-PGF)"/>
            <person name="Walter F."/>
            <person name="Albersmeier A."/>
            <person name="Kalinowski J."/>
            <person name="Ruckert C."/>
        </authorList>
    </citation>
    <scope>NUCLEOTIDE SEQUENCE</scope>
    <source>
        <strain evidence="1">CGMCC 1.15290</strain>
    </source>
</reference>
<keyword evidence="2" id="KW-1185">Reference proteome</keyword>
<protein>
    <submittedName>
        <fullName evidence="1">Uncharacterized protein</fullName>
    </submittedName>
</protein>
<accession>A0A917J1Q6</accession>
<dbReference type="EMBL" id="BMIB01000003">
    <property type="protein sequence ID" value="GGH70320.1"/>
    <property type="molecule type" value="Genomic_DNA"/>
</dbReference>